<dbReference type="EMBL" id="CP051680">
    <property type="protein sequence ID" value="QJD83539.1"/>
    <property type="molecule type" value="Genomic_DNA"/>
</dbReference>
<dbReference type="Proteomes" id="UP000502248">
    <property type="component" value="Chromosome"/>
</dbReference>
<keyword evidence="1" id="KW-0472">Membrane</keyword>
<reference evidence="2 3" key="1">
    <citation type="submission" date="2020-04" db="EMBL/GenBank/DDBJ databases">
        <title>Genome sequencing of novel species.</title>
        <authorList>
            <person name="Heo J."/>
            <person name="Kim S.-J."/>
            <person name="Kim J.-S."/>
            <person name="Hong S.-B."/>
            <person name="Kwon S.-W."/>
        </authorList>
    </citation>
    <scope>NUCLEOTIDE SEQUENCE [LARGE SCALE GENOMIC DNA]</scope>
    <source>
        <strain evidence="2 3">MFER-1</strain>
    </source>
</reference>
<accession>A0A7Z2ZL69</accession>
<feature type="transmembrane region" description="Helical" evidence="1">
    <location>
        <begin position="43"/>
        <end position="65"/>
    </location>
</feature>
<feature type="transmembrane region" description="Helical" evidence="1">
    <location>
        <begin position="12"/>
        <end position="31"/>
    </location>
</feature>
<keyword evidence="1" id="KW-0812">Transmembrane</keyword>
<gene>
    <name evidence="2" type="ORF">HH215_10345</name>
</gene>
<keyword evidence="1" id="KW-1133">Transmembrane helix</keyword>
<evidence type="ECO:0000313" key="3">
    <source>
        <dbReference type="Proteomes" id="UP000502248"/>
    </source>
</evidence>
<organism evidence="2 3">
    <name type="scientific">Cohnella herbarum</name>
    <dbReference type="NCBI Taxonomy" id="2728023"/>
    <lineage>
        <taxon>Bacteria</taxon>
        <taxon>Bacillati</taxon>
        <taxon>Bacillota</taxon>
        <taxon>Bacilli</taxon>
        <taxon>Bacillales</taxon>
        <taxon>Paenibacillaceae</taxon>
        <taxon>Cohnella</taxon>
    </lineage>
</organism>
<dbReference type="RefSeq" id="WP_169279829.1">
    <property type="nucleotide sequence ID" value="NZ_CP051680.1"/>
</dbReference>
<evidence type="ECO:0000313" key="2">
    <source>
        <dbReference type="EMBL" id="QJD83539.1"/>
    </source>
</evidence>
<protein>
    <recommendedName>
        <fullName evidence="4">Phage abortive infection protein</fullName>
    </recommendedName>
</protein>
<sequence>MFSNKLLKGAFIALIVAGVGPIFTVLLYKYIDEDIAKVGPVGDWLAGSTVPFLTLGAFLVAYATFKSQKKELELSRLEFKKQNEMLDKQRFENTFFIMLKELQRFHDTNRVREELGPDLKYDAYVESISSLKVKCVISEDKLEKEYNRLRQSDNASNTIFYVYKYRFHEYLDGILNMRDELDSNGINKLYRYVDKIFELIRRSNLTSAEAIFYADFLRIYISSEALISLFYYSLSGLRDPESCFNEFSKYKLFDLIHGNADICIDSSDYKFFNFLSKLSDEDKSKIDPSINWENITNQKERV</sequence>
<dbReference type="KEGG" id="cheb:HH215_10345"/>
<name>A0A7Z2ZL69_9BACL</name>
<proteinExistence type="predicted"/>
<evidence type="ECO:0008006" key="4">
    <source>
        <dbReference type="Google" id="ProtNLM"/>
    </source>
</evidence>
<evidence type="ECO:0000256" key="1">
    <source>
        <dbReference type="SAM" id="Phobius"/>
    </source>
</evidence>
<keyword evidence="3" id="KW-1185">Reference proteome</keyword>
<dbReference type="AlphaFoldDB" id="A0A7Z2ZL69"/>